<keyword evidence="2" id="KW-1185">Reference proteome</keyword>
<evidence type="ECO:0000313" key="2">
    <source>
        <dbReference type="Proteomes" id="UP000078454"/>
    </source>
</evidence>
<dbReference type="InterPro" id="IPR012334">
    <property type="entry name" value="Pectin_lyas_fold"/>
</dbReference>
<dbReference type="EMBL" id="LYPB01000073">
    <property type="protein sequence ID" value="OAS17154.1"/>
    <property type="molecule type" value="Genomic_DNA"/>
</dbReference>
<gene>
    <name evidence="1" type="ORF">A8708_02750</name>
</gene>
<dbReference type="InterPro" id="IPR011050">
    <property type="entry name" value="Pectin_lyase_fold/virulence"/>
</dbReference>
<accession>A0A198A6R1</accession>
<dbReference type="AlphaFoldDB" id="A0A198A6R1"/>
<sequence>MSSTTTNVGLYKKNPSTDGNDTFDINTMLNDNWDKIDAQLGSQVGVSPPPTAVNLVNGMQVVNVPQSSPLNNLNIKGRTLVNLLGRDGNCEDVSRFTAGGTTLALDTTNKVNGNNSIKATLTSTAGTMQRVFNTISGNKYLIVGELKNGNATNVKVEIASLVSGNAVTSTTAFGISYATFGATGATHTAQVLVTGASTKYAYADCLRVYEITSTEKTYIDGLSVANAQAYIAAKYPYVDDVKHVNAPYVIKYGENLLPTFNEWAKDNNGNYQINEPYKVTLTNTINFFYVAPIVPSQQYSFSVNTTNSGGVYLTTRDINGSNVRTNFYISSGSVSTTFTAQANEVYVHVNFYMPSAGTYVYTNPMLNLGTTAQPFKPRNDDMLAFPNVQLASSVDGIVYDTLFKRDGKYFVESRFKKDVVLDGSLSWSFSSDYAGAKQVAAVGAFAASLIGVVGHRLVKYDGKIISEIQTATTGDQFLMWSAPSAGTLFVSIFDTDSGWGESYTPTAQEIQAYFYGWVMTTQESWSSAPVPYNGTGTKGWVRRWTPTTGGTPLTAGSIGTWVSSSGSGTLPTTASNGFTPYKLTYQLATPTFEEVAVEGSMTLHEGLNQIEVGQGIIVREKVVPIADLTVYHINNTAFPVCLLRNKTNRIYAIYKNGKLDSSWTIRTNHANGYGGGNAYTLIVNYDPTATYEVSYIALDQYLLSAPVQAVTGETASNLKTAVDLLSMNDADQDARISEAERLARQIYNVPQKTTAAMTLYVDGTNGADNNDGSSGMPFKTIQRAIDSIPQIVNHPINVFVAAGTYVEDVRIEGFVGKNGGVIYLTGDSIVSTSRSVSSIVVANCINGVVVTGFNITSTTTNSLSVVRSSFVQFGFMNLVSSSITKMGLYATMSVVFFHNSVISNKSDVLYADHGCRVSLQDSTGNSNVNGATASTTATISRIGTQPNATNNYGGVTSGVINPWGDNTQANRSRVSAASNTTQSISAATATKVTLQSVTSDNLTEFATSRFTTKSTGTYTVNAVLAFNSGITTSVSYSLILYKNGSAFRYGHVNNGTTYSSPIIPSVFMVDLVAGDFIEIYLTTSSATVLASGSTLEITRIA</sequence>
<protein>
    <recommendedName>
        <fullName evidence="3">DUF1565 domain-containing protein</fullName>
    </recommendedName>
</protein>
<reference evidence="1 2" key="1">
    <citation type="submission" date="2016-05" db="EMBL/GenBank/DDBJ databases">
        <title>Paenibacillus sp. 1ZS3-15 nov., isolated from the rhizosphere soil.</title>
        <authorList>
            <person name="Zhang X.X."/>
            <person name="Zhang J."/>
        </authorList>
    </citation>
    <scope>NUCLEOTIDE SEQUENCE [LARGE SCALE GENOMIC DNA]</scope>
    <source>
        <strain evidence="1 2">1ZS3-15</strain>
    </source>
</reference>
<comment type="caution">
    <text evidence="1">The sequence shown here is derived from an EMBL/GenBank/DDBJ whole genome shotgun (WGS) entry which is preliminary data.</text>
</comment>
<organism evidence="1 2">
    <name type="scientific">Paenibacillus oryzisoli</name>
    <dbReference type="NCBI Taxonomy" id="1850517"/>
    <lineage>
        <taxon>Bacteria</taxon>
        <taxon>Bacillati</taxon>
        <taxon>Bacillota</taxon>
        <taxon>Bacilli</taxon>
        <taxon>Bacillales</taxon>
        <taxon>Paenibacillaceae</taxon>
        <taxon>Paenibacillus</taxon>
    </lineage>
</organism>
<dbReference type="SUPFAM" id="SSF51126">
    <property type="entry name" value="Pectin lyase-like"/>
    <property type="match status" value="1"/>
</dbReference>
<dbReference type="Gene3D" id="2.160.20.10">
    <property type="entry name" value="Single-stranded right-handed beta-helix, Pectin lyase-like"/>
    <property type="match status" value="1"/>
</dbReference>
<evidence type="ECO:0000313" key="1">
    <source>
        <dbReference type="EMBL" id="OAS17154.1"/>
    </source>
</evidence>
<name>A0A198A6R1_9BACL</name>
<dbReference type="RefSeq" id="WP_068666513.1">
    <property type="nucleotide sequence ID" value="NZ_LYPB01000073.1"/>
</dbReference>
<dbReference type="OrthoDB" id="2667186at2"/>
<proteinExistence type="predicted"/>
<dbReference type="STRING" id="1850517.A8708_02750"/>
<dbReference type="Proteomes" id="UP000078454">
    <property type="component" value="Unassembled WGS sequence"/>
</dbReference>
<evidence type="ECO:0008006" key="3">
    <source>
        <dbReference type="Google" id="ProtNLM"/>
    </source>
</evidence>